<dbReference type="Proteomes" id="UP001589733">
    <property type="component" value="Unassembled WGS sequence"/>
</dbReference>
<proteinExistence type="predicted"/>
<dbReference type="RefSeq" id="WP_380004731.1">
    <property type="nucleotide sequence ID" value="NZ_JBHLYR010000008.1"/>
</dbReference>
<protein>
    <recommendedName>
        <fullName evidence="3">DUF11 domain-containing protein</fullName>
    </recommendedName>
</protein>
<gene>
    <name evidence="1" type="ORF">ACFFLM_01310</name>
</gene>
<evidence type="ECO:0000313" key="2">
    <source>
        <dbReference type="Proteomes" id="UP001589733"/>
    </source>
</evidence>
<name>A0ABV6ASZ8_9DEIO</name>
<sequence>MAPVITLTKLGRIVKAGAVFTDSSLIDNTPAHANITAAPQDTIEYCIVYRNAGGNAPNFVLQDYVPVGMQIVANAYSTGKGVRWASGSTLVAGGAAAPIGLDLTNANDLLIDPASLDSIPVTNPADPADANGVRPLHPGLLSFNLGIAGVPATGTAGNNGTVCFQAKVL</sequence>
<accession>A0ABV6ASZ8</accession>
<dbReference type="InterPro" id="IPR047589">
    <property type="entry name" value="DUF11_rpt"/>
</dbReference>
<evidence type="ECO:0000313" key="1">
    <source>
        <dbReference type="EMBL" id="MFB9990627.1"/>
    </source>
</evidence>
<dbReference type="NCBIfam" id="TIGR01451">
    <property type="entry name" value="B_ant_repeat"/>
    <property type="match status" value="1"/>
</dbReference>
<comment type="caution">
    <text evidence="1">The sequence shown here is derived from an EMBL/GenBank/DDBJ whole genome shotgun (WGS) entry which is preliminary data.</text>
</comment>
<reference evidence="1 2" key="1">
    <citation type="submission" date="2024-09" db="EMBL/GenBank/DDBJ databases">
        <authorList>
            <person name="Sun Q."/>
            <person name="Mori K."/>
        </authorList>
    </citation>
    <scope>NUCLEOTIDE SEQUENCE [LARGE SCALE GENOMIC DNA]</scope>
    <source>
        <strain evidence="1 2">JCM 13503</strain>
    </source>
</reference>
<keyword evidence="2" id="KW-1185">Reference proteome</keyword>
<dbReference type="EMBL" id="JBHLYR010000008">
    <property type="protein sequence ID" value="MFB9990627.1"/>
    <property type="molecule type" value="Genomic_DNA"/>
</dbReference>
<evidence type="ECO:0008006" key="3">
    <source>
        <dbReference type="Google" id="ProtNLM"/>
    </source>
</evidence>
<organism evidence="1 2">
    <name type="scientific">Deinococcus oregonensis</name>
    <dbReference type="NCBI Taxonomy" id="1805970"/>
    <lineage>
        <taxon>Bacteria</taxon>
        <taxon>Thermotogati</taxon>
        <taxon>Deinococcota</taxon>
        <taxon>Deinococci</taxon>
        <taxon>Deinococcales</taxon>
        <taxon>Deinococcaceae</taxon>
        <taxon>Deinococcus</taxon>
    </lineage>
</organism>